<dbReference type="InParanoid" id="C5KY96"/>
<organism evidence="2">
    <name type="scientific">Perkinsus marinus (strain ATCC 50983 / TXsc)</name>
    <dbReference type="NCBI Taxonomy" id="423536"/>
    <lineage>
        <taxon>Eukaryota</taxon>
        <taxon>Sar</taxon>
        <taxon>Alveolata</taxon>
        <taxon>Perkinsozoa</taxon>
        <taxon>Perkinsea</taxon>
        <taxon>Perkinsida</taxon>
        <taxon>Perkinsidae</taxon>
        <taxon>Perkinsus</taxon>
    </lineage>
</organism>
<evidence type="ECO:0000313" key="1">
    <source>
        <dbReference type="EMBL" id="EER10548.1"/>
    </source>
</evidence>
<dbReference type="EMBL" id="GG677380">
    <property type="protein sequence ID" value="EER10548.1"/>
    <property type="molecule type" value="Genomic_DNA"/>
</dbReference>
<dbReference type="Proteomes" id="UP000007800">
    <property type="component" value="Unassembled WGS sequence"/>
</dbReference>
<accession>C5KY96</accession>
<dbReference type="RefSeq" id="XP_002778753.1">
    <property type="nucleotide sequence ID" value="XM_002778707.1"/>
</dbReference>
<name>C5KY96_PERM5</name>
<sequence length="104" mass="12098">MLRSLLFYWKLISKGLLCRAPETWETIEGHELDEVWICMRNTDMKIMVNGQGENPAEDNQNGPDGGLLKINMCEKMRSNGVYKKVKSNNVNMKEREEAYKKRTT</sequence>
<dbReference type="GeneID" id="9038586"/>
<gene>
    <name evidence="1" type="ORF">Pmar_PMAR010697</name>
</gene>
<proteinExistence type="predicted"/>
<dbReference type="AlphaFoldDB" id="C5KY96"/>
<keyword evidence="2" id="KW-1185">Reference proteome</keyword>
<evidence type="ECO:0000313" key="2">
    <source>
        <dbReference type="Proteomes" id="UP000007800"/>
    </source>
</evidence>
<reference evidence="1 2" key="1">
    <citation type="submission" date="2008-07" db="EMBL/GenBank/DDBJ databases">
        <authorList>
            <person name="El-Sayed N."/>
            <person name="Caler E."/>
            <person name="Inman J."/>
            <person name="Amedeo P."/>
            <person name="Hass B."/>
            <person name="Wortman J."/>
        </authorList>
    </citation>
    <scope>NUCLEOTIDE SEQUENCE [LARGE SCALE GENOMIC DNA]</scope>
    <source>
        <strain evidence="2">ATCC 50983 / TXsc</strain>
    </source>
</reference>
<protein>
    <submittedName>
        <fullName evidence="1">Uncharacterized protein</fullName>
    </submittedName>
</protein>